<proteinExistence type="predicted"/>
<gene>
    <name evidence="2" type="ORF">BD626DRAFT_497796</name>
</gene>
<organism evidence="2 3">
    <name type="scientific">Schizophyllum amplum</name>
    <dbReference type="NCBI Taxonomy" id="97359"/>
    <lineage>
        <taxon>Eukaryota</taxon>
        <taxon>Fungi</taxon>
        <taxon>Dikarya</taxon>
        <taxon>Basidiomycota</taxon>
        <taxon>Agaricomycotina</taxon>
        <taxon>Agaricomycetes</taxon>
        <taxon>Agaricomycetidae</taxon>
        <taxon>Agaricales</taxon>
        <taxon>Schizophyllaceae</taxon>
        <taxon>Schizophyllum</taxon>
    </lineage>
</organism>
<dbReference type="AlphaFoldDB" id="A0A550CCM8"/>
<feature type="chain" id="PRO_5022185760" description="Secreted protein" evidence="1">
    <location>
        <begin position="27"/>
        <end position="89"/>
    </location>
</feature>
<sequence>MSVHHTSCSPVLAALAAVYFELEVGAATCEGVPHSQAHQRRELATNPGPFPAPFFPSLVMRFPHMIFTCLNVRLSFDLLVHVEDGGRRR</sequence>
<protein>
    <recommendedName>
        <fullName evidence="4">Secreted protein</fullName>
    </recommendedName>
</protein>
<keyword evidence="1" id="KW-0732">Signal</keyword>
<keyword evidence="3" id="KW-1185">Reference proteome</keyword>
<comment type="caution">
    <text evidence="2">The sequence shown here is derived from an EMBL/GenBank/DDBJ whole genome shotgun (WGS) entry which is preliminary data.</text>
</comment>
<dbReference type="EMBL" id="VDMD01000012">
    <property type="protein sequence ID" value="TRM62563.1"/>
    <property type="molecule type" value="Genomic_DNA"/>
</dbReference>
<accession>A0A550CCM8</accession>
<evidence type="ECO:0000313" key="3">
    <source>
        <dbReference type="Proteomes" id="UP000320762"/>
    </source>
</evidence>
<feature type="signal peptide" evidence="1">
    <location>
        <begin position="1"/>
        <end position="26"/>
    </location>
</feature>
<evidence type="ECO:0000256" key="1">
    <source>
        <dbReference type="SAM" id="SignalP"/>
    </source>
</evidence>
<evidence type="ECO:0000313" key="2">
    <source>
        <dbReference type="EMBL" id="TRM62563.1"/>
    </source>
</evidence>
<reference evidence="2 3" key="1">
    <citation type="journal article" date="2019" name="New Phytol.">
        <title>Comparative genomics reveals unique wood-decay strategies and fruiting body development in the Schizophyllaceae.</title>
        <authorList>
            <person name="Almasi E."/>
            <person name="Sahu N."/>
            <person name="Krizsan K."/>
            <person name="Balint B."/>
            <person name="Kovacs G.M."/>
            <person name="Kiss B."/>
            <person name="Cseklye J."/>
            <person name="Drula E."/>
            <person name="Henrissat B."/>
            <person name="Nagy I."/>
            <person name="Chovatia M."/>
            <person name="Adam C."/>
            <person name="LaButti K."/>
            <person name="Lipzen A."/>
            <person name="Riley R."/>
            <person name="Grigoriev I.V."/>
            <person name="Nagy L.G."/>
        </authorList>
    </citation>
    <scope>NUCLEOTIDE SEQUENCE [LARGE SCALE GENOMIC DNA]</scope>
    <source>
        <strain evidence="2 3">NL-1724</strain>
    </source>
</reference>
<name>A0A550CCM8_9AGAR</name>
<evidence type="ECO:0008006" key="4">
    <source>
        <dbReference type="Google" id="ProtNLM"/>
    </source>
</evidence>
<dbReference type="Proteomes" id="UP000320762">
    <property type="component" value="Unassembled WGS sequence"/>
</dbReference>